<evidence type="ECO:0000313" key="3">
    <source>
        <dbReference type="Proteomes" id="UP001164305"/>
    </source>
</evidence>
<keyword evidence="3" id="KW-1185">Reference proteome</keyword>
<name>A0ABY6G246_9MICO</name>
<dbReference type="InterPro" id="IPR050438">
    <property type="entry name" value="LMW_PTPase"/>
</dbReference>
<dbReference type="Proteomes" id="UP001164305">
    <property type="component" value="Chromosome"/>
</dbReference>
<dbReference type="SMART" id="SM00226">
    <property type="entry name" value="LMWPc"/>
    <property type="match status" value="1"/>
</dbReference>
<feature type="domain" description="Phosphotyrosine protein phosphatase I" evidence="1">
    <location>
        <begin position="4"/>
        <end position="177"/>
    </location>
</feature>
<proteinExistence type="predicted"/>
<reference evidence="2" key="1">
    <citation type="submission" date="2022-10" db="EMBL/GenBank/DDBJ databases">
        <title>Whole-Genome Sequencing of Brachybacterium huguangmaarense BRM-3, Isolated from Betula schmidtii.</title>
        <authorList>
            <person name="Haam D."/>
        </authorList>
    </citation>
    <scope>NUCLEOTIDE SEQUENCE</scope>
    <source>
        <strain evidence="2">BRM-3</strain>
    </source>
</reference>
<dbReference type="RefSeq" id="WP_263594482.1">
    <property type="nucleotide sequence ID" value="NZ_CP107020.1"/>
</dbReference>
<evidence type="ECO:0000313" key="2">
    <source>
        <dbReference type="EMBL" id="UYG17273.1"/>
    </source>
</evidence>
<dbReference type="SUPFAM" id="SSF52788">
    <property type="entry name" value="Phosphotyrosine protein phosphatases I"/>
    <property type="match status" value="1"/>
</dbReference>
<dbReference type="InterPro" id="IPR023485">
    <property type="entry name" value="Ptyr_pPase"/>
</dbReference>
<sequence>MTAGTILVVCTANICRSPVAAMLLGHELGELGISVTSAGTHALVGSSPAPESVDFVRMRSGAELEWHGVQLTKAAAEVPDLILTMTEEQRSWIARLAPRTVRRTFTLLEFARVVNLLDDDAAFASLTDLVRACVPLRQRASLDDEPNDVPDPFGGPAEGYETSFRTVEDATRRVSRAISRYLMAASS</sequence>
<dbReference type="InterPro" id="IPR036196">
    <property type="entry name" value="Ptyr_pPase_sf"/>
</dbReference>
<dbReference type="EMBL" id="CP107020">
    <property type="protein sequence ID" value="UYG17273.1"/>
    <property type="molecule type" value="Genomic_DNA"/>
</dbReference>
<dbReference type="PANTHER" id="PTHR11717">
    <property type="entry name" value="LOW MOLECULAR WEIGHT PROTEIN TYROSINE PHOSPHATASE"/>
    <property type="match status" value="1"/>
</dbReference>
<dbReference type="Gene3D" id="3.40.50.2300">
    <property type="match status" value="1"/>
</dbReference>
<gene>
    <name evidence="2" type="ORF">BRM3_02230</name>
</gene>
<accession>A0ABY6G246</accession>
<evidence type="ECO:0000259" key="1">
    <source>
        <dbReference type="SMART" id="SM00226"/>
    </source>
</evidence>
<dbReference type="Pfam" id="PF01451">
    <property type="entry name" value="LMWPc"/>
    <property type="match status" value="1"/>
</dbReference>
<protein>
    <recommendedName>
        <fullName evidence="1">Phosphotyrosine protein phosphatase I domain-containing protein</fullName>
    </recommendedName>
</protein>
<dbReference type="PANTHER" id="PTHR11717:SF31">
    <property type="entry name" value="LOW MOLECULAR WEIGHT PROTEIN-TYROSINE-PHOSPHATASE ETP-RELATED"/>
    <property type="match status" value="1"/>
</dbReference>
<organism evidence="2 3">
    <name type="scientific">Brachybacterium huguangmaarense</name>
    <dbReference type="NCBI Taxonomy" id="1652028"/>
    <lineage>
        <taxon>Bacteria</taxon>
        <taxon>Bacillati</taxon>
        <taxon>Actinomycetota</taxon>
        <taxon>Actinomycetes</taxon>
        <taxon>Micrococcales</taxon>
        <taxon>Dermabacteraceae</taxon>
        <taxon>Brachybacterium</taxon>
    </lineage>
</organism>